<dbReference type="PANTHER" id="PTHR43591">
    <property type="entry name" value="METHYLTRANSFERASE"/>
    <property type="match status" value="1"/>
</dbReference>
<dbReference type="CDD" id="cd02440">
    <property type="entry name" value="AdoMet_MTases"/>
    <property type="match status" value="1"/>
</dbReference>
<dbReference type="GO" id="GO:0032259">
    <property type="term" value="P:methylation"/>
    <property type="evidence" value="ECO:0007669"/>
    <property type="project" value="UniProtKB-KW"/>
</dbReference>
<organism evidence="2 3">
    <name type="scientific">Candidatus Blautia merdavium</name>
    <dbReference type="NCBI Taxonomy" id="2838494"/>
    <lineage>
        <taxon>Bacteria</taxon>
        <taxon>Bacillati</taxon>
        <taxon>Bacillota</taxon>
        <taxon>Clostridia</taxon>
        <taxon>Lachnospirales</taxon>
        <taxon>Lachnospiraceae</taxon>
        <taxon>Blautia</taxon>
    </lineage>
</organism>
<reference evidence="2" key="2">
    <citation type="submission" date="2021-04" db="EMBL/GenBank/DDBJ databases">
        <authorList>
            <person name="Gilroy R."/>
        </authorList>
    </citation>
    <scope>NUCLEOTIDE SEQUENCE</scope>
    <source>
        <strain evidence="2">ChiBcec2-3848</strain>
    </source>
</reference>
<dbReference type="Proteomes" id="UP000823886">
    <property type="component" value="Unassembled WGS sequence"/>
</dbReference>
<sequence>MELMDKIEAYWTDRAQGYSQVNQEELATSQKKKWRENLLKHFPGKRPEEIKVLDIGTGPGFFAILLAEAGFQVTAVDYTEEMLREARKNAGNLADRIQWLRMDAQALEFQDETFDAAVTRNLTWNLQQPEKAYREWIRVLKKGGTLLNYDANWYQHLFDEKKREEYEADRKRVEELQMEDHYTCTDIDAMEDIARKVPLSRRERPKWDLEVLRDLGCSDVQTQHNVWEEVWSDVEKANYHSTPMFLVQVRK</sequence>
<evidence type="ECO:0000259" key="1">
    <source>
        <dbReference type="Pfam" id="PF08241"/>
    </source>
</evidence>
<dbReference type="SUPFAM" id="SSF53335">
    <property type="entry name" value="S-adenosyl-L-methionine-dependent methyltransferases"/>
    <property type="match status" value="1"/>
</dbReference>
<keyword evidence="2" id="KW-0489">Methyltransferase</keyword>
<dbReference type="GO" id="GO:0008757">
    <property type="term" value="F:S-adenosylmethionine-dependent methyltransferase activity"/>
    <property type="evidence" value="ECO:0007669"/>
    <property type="project" value="InterPro"/>
</dbReference>
<dbReference type="EMBL" id="DWVZ01000087">
    <property type="protein sequence ID" value="HJC63305.1"/>
    <property type="molecule type" value="Genomic_DNA"/>
</dbReference>
<keyword evidence="2" id="KW-0808">Transferase</keyword>
<dbReference type="Pfam" id="PF08241">
    <property type="entry name" value="Methyltransf_11"/>
    <property type="match status" value="1"/>
</dbReference>
<evidence type="ECO:0000313" key="2">
    <source>
        <dbReference type="EMBL" id="HJC63305.1"/>
    </source>
</evidence>
<feature type="domain" description="Methyltransferase type 11" evidence="1">
    <location>
        <begin position="53"/>
        <end position="147"/>
    </location>
</feature>
<gene>
    <name evidence="2" type="ORF">H9753_06780</name>
</gene>
<dbReference type="InterPro" id="IPR029063">
    <property type="entry name" value="SAM-dependent_MTases_sf"/>
</dbReference>
<evidence type="ECO:0000313" key="3">
    <source>
        <dbReference type="Proteomes" id="UP000823886"/>
    </source>
</evidence>
<proteinExistence type="predicted"/>
<dbReference type="PANTHER" id="PTHR43591:SF24">
    <property type="entry name" value="2-METHOXY-6-POLYPRENYL-1,4-BENZOQUINOL METHYLASE, MITOCHONDRIAL"/>
    <property type="match status" value="1"/>
</dbReference>
<reference evidence="2" key="1">
    <citation type="journal article" date="2021" name="PeerJ">
        <title>Extensive microbial diversity within the chicken gut microbiome revealed by metagenomics and culture.</title>
        <authorList>
            <person name="Gilroy R."/>
            <person name="Ravi A."/>
            <person name="Getino M."/>
            <person name="Pursley I."/>
            <person name="Horton D.L."/>
            <person name="Alikhan N.F."/>
            <person name="Baker D."/>
            <person name="Gharbi K."/>
            <person name="Hall N."/>
            <person name="Watson M."/>
            <person name="Adriaenssens E.M."/>
            <person name="Foster-Nyarko E."/>
            <person name="Jarju S."/>
            <person name="Secka A."/>
            <person name="Antonio M."/>
            <person name="Oren A."/>
            <person name="Chaudhuri R.R."/>
            <person name="La Ragione R."/>
            <person name="Hildebrand F."/>
            <person name="Pallen M.J."/>
        </authorList>
    </citation>
    <scope>NUCLEOTIDE SEQUENCE</scope>
    <source>
        <strain evidence="2">ChiBcec2-3848</strain>
    </source>
</reference>
<dbReference type="InterPro" id="IPR013216">
    <property type="entry name" value="Methyltransf_11"/>
</dbReference>
<comment type="caution">
    <text evidence="2">The sequence shown here is derived from an EMBL/GenBank/DDBJ whole genome shotgun (WGS) entry which is preliminary data.</text>
</comment>
<dbReference type="AlphaFoldDB" id="A0A9D2PNV3"/>
<protein>
    <submittedName>
        <fullName evidence="2">Class I SAM-dependent methyltransferase</fullName>
    </submittedName>
</protein>
<name>A0A9D2PNV3_9FIRM</name>
<accession>A0A9D2PNV3</accession>
<dbReference type="Gene3D" id="3.40.50.150">
    <property type="entry name" value="Vaccinia Virus protein VP39"/>
    <property type="match status" value="1"/>
</dbReference>